<evidence type="ECO:0000313" key="2">
    <source>
        <dbReference type="Proteomes" id="UP000031258"/>
    </source>
</evidence>
<dbReference type="PATRIC" id="fig|86105.3.peg.1555"/>
<evidence type="ECO:0000313" key="1">
    <source>
        <dbReference type="EMBL" id="KIE04623.1"/>
    </source>
</evidence>
<name>A0A0C1QKG1_9RICK</name>
<dbReference type="EMBL" id="JSWE01000176">
    <property type="protein sequence ID" value="KIE04623.1"/>
    <property type="molecule type" value="Genomic_DNA"/>
</dbReference>
<dbReference type="OrthoDB" id="9989204at2"/>
<accession>A0A0C1QKG1</accession>
<comment type="caution">
    <text evidence="1">The sequence shown here is derived from an EMBL/GenBank/DDBJ whole genome shotgun (WGS) entry which is preliminary data.</text>
</comment>
<dbReference type="AlphaFoldDB" id="A0A0C1QKG1"/>
<keyword evidence="2" id="KW-1185">Reference proteome</keyword>
<proteinExistence type="predicted"/>
<gene>
    <name evidence="1" type="ORF">NF27_HE00120</name>
</gene>
<reference evidence="1 2" key="1">
    <citation type="submission" date="2014-11" db="EMBL/GenBank/DDBJ databases">
        <title>A Rickettsiales Symbiont of Amoebae With Ancient Features.</title>
        <authorList>
            <person name="Schulz F."/>
            <person name="Martijn J."/>
            <person name="Wascher F."/>
            <person name="Kostanjsek R."/>
            <person name="Ettema T.J."/>
            <person name="Horn M."/>
        </authorList>
    </citation>
    <scope>NUCLEOTIDE SEQUENCE [LARGE SCALE GENOMIC DNA]</scope>
    <source>
        <strain evidence="1 2">UWC36</strain>
    </source>
</reference>
<dbReference type="RefSeq" id="WP_039458116.1">
    <property type="nucleotide sequence ID" value="NZ_JSWE01000176.1"/>
</dbReference>
<protein>
    <submittedName>
        <fullName evidence="1">Uncharacterized protein</fullName>
    </submittedName>
</protein>
<organism evidence="1 2">
    <name type="scientific">Candidatus Jidaibacter acanthamoebae</name>
    <dbReference type="NCBI Taxonomy" id="86105"/>
    <lineage>
        <taxon>Bacteria</taxon>
        <taxon>Pseudomonadati</taxon>
        <taxon>Pseudomonadota</taxon>
        <taxon>Alphaproteobacteria</taxon>
        <taxon>Rickettsiales</taxon>
        <taxon>Candidatus Midichloriaceae</taxon>
        <taxon>Candidatus Jidaibacter</taxon>
    </lineage>
</organism>
<sequence>MPSSEIESHLEGLSGFISENHSKEIDLYYPLSRVYNVRLVIGCVINPGFDKEGEVLEFIKSFSNELKCMTFYNNALWDYDWQCLAAIR</sequence>
<dbReference type="Proteomes" id="UP000031258">
    <property type="component" value="Unassembled WGS sequence"/>
</dbReference>